<keyword evidence="1" id="KW-0472">Membrane</keyword>
<feature type="transmembrane region" description="Helical" evidence="1">
    <location>
        <begin position="76"/>
        <end position="100"/>
    </location>
</feature>
<protein>
    <submittedName>
        <fullName evidence="2">Uncharacterized protein</fullName>
    </submittedName>
</protein>
<evidence type="ECO:0000256" key="1">
    <source>
        <dbReference type="SAM" id="Phobius"/>
    </source>
</evidence>
<comment type="caution">
    <text evidence="2">The sequence shown here is derived from an EMBL/GenBank/DDBJ whole genome shotgun (WGS) entry which is preliminary data.</text>
</comment>
<evidence type="ECO:0000313" key="2">
    <source>
        <dbReference type="EMBL" id="MBY0096216.1"/>
    </source>
</evidence>
<dbReference type="Proteomes" id="UP000769780">
    <property type="component" value="Unassembled WGS sequence"/>
</dbReference>
<keyword evidence="1" id="KW-0812">Transmembrane</keyword>
<evidence type="ECO:0000313" key="3">
    <source>
        <dbReference type="Proteomes" id="UP000769780"/>
    </source>
</evidence>
<accession>A0ABS7K1T7</accession>
<keyword evidence="3" id="KW-1185">Reference proteome</keyword>
<sequence length="106" mass="12073">MFSVIAFLSLITALVTTVIAIKGNYRFYWISAISIYIFSFIAGFSVGQLTIGLTFIPFILALAYTFGWIKTRIHNVMFVSLGILIGVLMVLFVDDAWLFFPLWFWA</sequence>
<proteinExistence type="predicted"/>
<gene>
    <name evidence="2" type="ORF">H0185_05275</name>
</gene>
<organism evidence="2 3">
    <name type="scientific">Mesobacillus maritimus</name>
    <dbReference type="NCBI Taxonomy" id="1643336"/>
    <lineage>
        <taxon>Bacteria</taxon>
        <taxon>Bacillati</taxon>
        <taxon>Bacillota</taxon>
        <taxon>Bacilli</taxon>
        <taxon>Bacillales</taxon>
        <taxon>Bacillaceae</taxon>
        <taxon>Mesobacillus</taxon>
    </lineage>
</organism>
<reference evidence="2 3" key="1">
    <citation type="submission" date="2020-07" db="EMBL/GenBank/DDBJ databases">
        <title>Fungal Genomes of the International Space Station.</title>
        <authorList>
            <person name="Seuylemezian A."/>
            <person name="Singh N.K."/>
            <person name="Wood J."/>
            <person name="Venkateswaran K."/>
        </authorList>
    </citation>
    <scope>NUCLEOTIDE SEQUENCE [LARGE SCALE GENOMIC DNA]</scope>
    <source>
        <strain evidence="2 3">PL-B2</strain>
    </source>
</reference>
<feature type="transmembrane region" description="Helical" evidence="1">
    <location>
        <begin position="36"/>
        <end position="64"/>
    </location>
</feature>
<name>A0ABS7K1T7_9BACI</name>
<keyword evidence="1" id="KW-1133">Transmembrane helix</keyword>
<dbReference type="EMBL" id="JACWFH010000007">
    <property type="protein sequence ID" value="MBY0096216.1"/>
    <property type="molecule type" value="Genomic_DNA"/>
</dbReference>